<dbReference type="Gene3D" id="3.20.20.190">
    <property type="entry name" value="Phosphatidylinositol (PI) phosphodiesterase"/>
    <property type="match status" value="1"/>
</dbReference>
<evidence type="ECO:0000256" key="2">
    <source>
        <dbReference type="ARBA" id="ARBA00012247"/>
    </source>
</evidence>
<name>A0AAW2KHH2_SESRA</name>
<accession>A0AAW2KHH2</accession>
<dbReference type="InterPro" id="IPR017946">
    <property type="entry name" value="PLC-like_Pdiesterase_TIM-brl"/>
</dbReference>
<comment type="caution">
    <text evidence="9">The sequence shown here is derived from an EMBL/GenBank/DDBJ whole genome shotgun (WGS) entry which is preliminary data.</text>
</comment>
<evidence type="ECO:0000259" key="8">
    <source>
        <dbReference type="PROSITE" id="PS51704"/>
    </source>
</evidence>
<dbReference type="GO" id="GO:0008889">
    <property type="term" value="F:glycerophosphodiester phosphodiesterase activity"/>
    <property type="evidence" value="ECO:0007669"/>
    <property type="project" value="UniProtKB-EC"/>
</dbReference>
<protein>
    <recommendedName>
        <fullName evidence="2">glycerophosphodiester phosphodiesterase</fullName>
        <ecNumber evidence="2">3.1.4.46</ecNumber>
    </recommendedName>
</protein>
<evidence type="ECO:0000313" key="9">
    <source>
        <dbReference type="EMBL" id="KAL0306304.1"/>
    </source>
</evidence>
<dbReference type="SUPFAM" id="SSF51695">
    <property type="entry name" value="PLC-like phosphodiesterases"/>
    <property type="match status" value="1"/>
</dbReference>
<dbReference type="PANTHER" id="PTHR43620">
    <property type="entry name" value="GLYCEROPHOSPHORYL DIESTER PHOSPHODIESTERASE"/>
    <property type="match status" value="1"/>
</dbReference>
<sequence length="190" mass="20661">MIKSSSSAVLSKFKSTSNYELVYQIDEIISDILNTTILEIRKFASSVVIRKGSVFPSDDAFITGETSIVPKIQAFNLPVYVRLFRNEYVSQPYDFFSDAYVEINAHFAAGIDGVITDYPATAAKFKKPPLPPVTERPPTVTTGSGSTAPGPTPRNGQPTLFPSTILHVLAISLSTLICGGQNFDTSYTIL</sequence>
<evidence type="ECO:0000256" key="3">
    <source>
        <dbReference type="ARBA" id="ARBA00022729"/>
    </source>
</evidence>
<evidence type="ECO:0000256" key="1">
    <source>
        <dbReference type="ARBA" id="ARBA00007277"/>
    </source>
</evidence>
<keyword evidence="4" id="KW-0319">Glycerol metabolism</keyword>
<dbReference type="EC" id="3.1.4.46" evidence="2"/>
<feature type="domain" description="GP-PDE" evidence="8">
    <location>
        <begin position="1"/>
        <end position="126"/>
    </location>
</feature>
<dbReference type="PANTHER" id="PTHR43620:SF7">
    <property type="entry name" value="GLYCEROPHOSPHODIESTER PHOSPHODIESTERASE GDPD5-RELATED"/>
    <property type="match status" value="1"/>
</dbReference>
<keyword evidence="5" id="KW-0378">Hydrolase</keyword>
<comment type="similarity">
    <text evidence="1">Belongs to the glycerophosphoryl diester phosphodiesterase family.</text>
</comment>
<comment type="catalytic activity">
    <reaction evidence="6">
        <text>a sn-glycero-3-phosphodiester + H2O = an alcohol + sn-glycerol 3-phosphate + H(+)</text>
        <dbReference type="Rhea" id="RHEA:12969"/>
        <dbReference type="ChEBI" id="CHEBI:15377"/>
        <dbReference type="ChEBI" id="CHEBI:15378"/>
        <dbReference type="ChEBI" id="CHEBI:30879"/>
        <dbReference type="ChEBI" id="CHEBI:57597"/>
        <dbReference type="ChEBI" id="CHEBI:83408"/>
        <dbReference type="EC" id="3.1.4.46"/>
    </reaction>
</comment>
<dbReference type="PROSITE" id="PS51704">
    <property type="entry name" value="GP_PDE"/>
    <property type="match status" value="1"/>
</dbReference>
<reference evidence="9" key="2">
    <citation type="journal article" date="2024" name="Plant">
        <title>Genomic evolution and insights into agronomic trait innovations of Sesamum species.</title>
        <authorList>
            <person name="Miao H."/>
            <person name="Wang L."/>
            <person name="Qu L."/>
            <person name="Liu H."/>
            <person name="Sun Y."/>
            <person name="Le M."/>
            <person name="Wang Q."/>
            <person name="Wei S."/>
            <person name="Zheng Y."/>
            <person name="Lin W."/>
            <person name="Duan Y."/>
            <person name="Cao H."/>
            <person name="Xiong S."/>
            <person name="Wang X."/>
            <person name="Wei L."/>
            <person name="Li C."/>
            <person name="Ma Q."/>
            <person name="Ju M."/>
            <person name="Zhao R."/>
            <person name="Li G."/>
            <person name="Mu C."/>
            <person name="Tian Q."/>
            <person name="Mei H."/>
            <person name="Zhang T."/>
            <person name="Gao T."/>
            <person name="Zhang H."/>
        </authorList>
    </citation>
    <scope>NUCLEOTIDE SEQUENCE</scope>
    <source>
        <strain evidence="9">G02</strain>
    </source>
</reference>
<gene>
    <name evidence="9" type="ORF">Sradi_6047700</name>
</gene>
<evidence type="ECO:0000256" key="4">
    <source>
        <dbReference type="ARBA" id="ARBA00022798"/>
    </source>
</evidence>
<dbReference type="GO" id="GO:0006629">
    <property type="term" value="P:lipid metabolic process"/>
    <property type="evidence" value="ECO:0007669"/>
    <property type="project" value="InterPro"/>
</dbReference>
<feature type="compositionally biased region" description="Low complexity" evidence="7">
    <location>
        <begin position="136"/>
        <end position="149"/>
    </location>
</feature>
<evidence type="ECO:0000256" key="7">
    <source>
        <dbReference type="SAM" id="MobiDB-lite"/>
    </source>
</evidence>
<dbReference type="GO" id="GO:0006071">
    <property type="term" value="P:glycerol metabolic process"/>
    <property type="evidence" value="ECO:0007669"/>
    <property type="project" value="UniProtKB-KW"/>
</dbReference>
<keyword evidence="3" id="KW-0732">Signal</keyword>
<reference evidence="9" key="1">
    <citation type="submission" date="2020-06" db="EMBL/GenBank/DDBJ databases">
        <authorList>
            <person name="Li T."/>
            <person name="Hu X."/>
            <person name="Zhang T."/>
            <person name="Song X."/>
            <person name="Zhang H."/>
            <person name="Dai N."/>
            <person name="Sheng W."/>
            <person name="Hou X."/>
            <person name="Wei L."/>
        </authorList>
    </citation>
    <scope>NUCLEOTIDE SEQUENCE</scope>
    <source>
        <strain evidence="9">G02</strain>
        <tissue evidence="9">Leaf</tissue>
    </source>
</reference>
<evidence type="ECO:0000256" key="6">
    <source>
        <dbReference type="ARBA" id="ARBA00047512"/>
    </source>
</evidence>
<evidence type="ECO:0000256" key="5">
    <source>
        <dbReference type="ARBA" id="ARBA00022801"/>
    </source>
</evidence>
<dbReference type="EMBL" id="JACGWJ010000028">
    <property type="protein sequence ID" value="KAL0306304.1"/>
    <property type="molecule type" value="Genomic_DNA"/>
</dbReference>
<dbReference type="AlphaFoldDB" id="A0AAW2KHH2"/>
<organism evidence="9">
    <name type="scientific">Sesamum radiatum</name>
    <name type="common">Black benniseed</name>
    <dbReference type="NCBI Taxonomy" id="300843"/>
    <lineage>
        <taxon>Eukaryota</taxon>
        <taxon>Viridiplantae</taxon>
        <taxon>Streptophyta</taxon>
        <taxon>Embryophyta</taxon>
        <taxon>Tracheophyta</taxon>
        <taxon>Spermatophyta</taxon>
        <taxon>Magnoliopsida</taxon>
        <taxon>eudicotyledons</taxon>
        <taxon>Gunneridae</taxon>
        <taxon>Pentapetalae</taxon>
        <taxon>asterids</taxon>
        <taxon>lamiids</taxon>
        <taxon>Lamiales</taxon>
        <taxon>Pedaliaceae</taxon>
        <taxon>Sesamum</taxon>
    </lineage>
</organism>
<feature type="region of interest" description="Disordered" evidence="7">
    <location>
        <begin position="126"/>
        <end position="157"/>
    </location>
</feature>
<dbReference type="InterPro" id="IPR030395">
    <property type="entry name" value="GP_PDE_dom"/>
</dbReference>
<proteinExistence type="inferred from homology"/>